<protein>
    <submittedName>
        <fullName evidence="2">PhzF family phenazine biosynthesis protein</fullName>
    </submittedName>
</protein>
<dbReference type="Gene3D" id="3.10.310.10">
    <property type="entry name" value="Diaminopimelate Epimerase, Chain A, domain 1"/>
    <property type="match status" value="2"/>
</dbReference>
<evidence type="ECO:0000313" key="2">
    <source>
        <dbReference type="EMBL" id="MFC3166772.1"/>
    </source>
</evidence>
<name>A0ABV7IEL8_9RHOB</name>
<evidence type="ECO:0000313" key="3">
    <source>
        <dbReference type="Proteomes" id="UP001595557"/>
    </source>
</evidence>
<comment type="caution">
    <text evidence="2">The sequence shown here is derived from an EMBL/GenBank/DDBJ whole genome shotgun (WGS) entry which is preliminary data.</text>
</comment>
<dbReference type="Proteomes" id="UP001595557">
    <property type="component" value="Unassembled WGS sequence"/>
</dbReference>
<reference evidence="3" key="1">
    <citation type="journal article" date="2019" name="Int. J. Syst. Evol. Microbiol.">
        <title>The Global Catalogue of Microorganisms (GCM) 10K type strain sequencing project: providing services to taxonomists for standard genome sequencing and annotation.</title>
        <authorList>
            <consortium name="The Broad Institute Genomics Platform"/>
            <consortium name="The Broad Institute Genome Sequencing Center for Infectious Disease"/>
            <person name="Wu L."/>
            <person name="Ma J."/>
        </authorList>
    </citation>
    <scope>NUCLEOTIDE SEQUENCE [LARGE SCALE GENOMIC DNA]</scope>
    <source>
        <strain evidence="3">KCTC 52239</strain>
    </source>
</reference>
<keyword evidence="3" id="KW-1185">Reference proteome</keyword>
<dbReference type="PIRSF" id="PIRSF016184">
    <property type="entry name" value="PhzC_PhzF"/>
    <property type="match status" value="1"/>
</dbReference>
<organism evidence="2 3">
    <name type="scientific">Paracoccus fontiphilus</name>
    <dbReference type="NCBI Taxonomy" id="1815556"/>
    <lineage>
        <taxon>Bacteria</taxon>
        <taxon>Pseudomonadati</taxon>
        <taxon>Pseudomonadota</taxon>
        <taxon>Alphaproteobacteria</taxon>
        <taxon>Rhodobacterales</taxon>
        <taxon>Paracoccaceae</taxon>
        <taxon>Paracoccus</taxon>
    </lineage>
</organism>
<dbReference type="NCBIfam" id="TIGR00654">
    <property type="entry name" value="PhzF_family"/>
    <property type="match status" value="1"/>
</dbReference>
<gene>
    <name evidence="2" type="ORF">ACFOD7_01755</name>
</gene>
<dbReference type="SUPFAM" id="SSF54506">
    <property type="entry name" value="Diaminopimelate epimerase-like"/>
    <property type="match status" value="1"/>
</dbReference>
<dbReference type="InterPro" id="IPR003719">
    <property type="entry name" value="Phenazine_PhzF-like"/>
</dbReference>
<proteinExistence type="inferred from homology"/>
<dbReference type="PANTHER" id="PTHR13774:SF32">
    <property type="entry name" value="ANTISENSE-ENHANCING SEQUENCE 1"/>
    <property type="match status" value="1"/>
</dbReference>
<dbReference type="RefSeq" id="WP_377706624.1">
    <property type="nucleotide sequence ID" value="NZ_JBHRTE010000005.1"/>
</dbReference>
<accession>A0ABV7IEL8</accession>
<dbReference type="Pfam" id="PF02567">
    <property type="entry name" value="PhzC-PhzF"/>
    <property type="match status" value="1"/>
</dbReference>
<sequence length="288" mass="30194">MTRDFKIVDVFSAAPFQGNPVAVVMNADGLRDEDMQQIAAWTNLSETTFHVRPTVPDADYRLRIFTPRSELPFAGHPTLGSAHALIESGLVDAAGGHVVQECGAGLVPISVEGAGAARVLRLQLPDAEMRDLTDAEQERLVTILGVPLVPDAQASLVDVGARWIVAELDSAETVLNLMPDMAASAMFEAALSVTGVTVFAMHSSGDGIEVRSFAPSCGVNEDPVCGSGNGSVAAYRLSRGQITDASNYIATQGRCVGRSGQVHITAKAGRIYVGGQAVTTVDGKLTFA</sequence>
<dbReference type="PANTHER" id="PTHR13774">
    <property type="entry name" value="PHENAZINE BIOSYNTHESIS PROTEIN"/>
    <property type="match status" value="1"/>
</dbReference>
<comment type="similarity">
    <text evidence="1">Belongs to the PhzF family.</text>
</comment>
<dbReference type="EMBL" id="JBHRTE010000005">
    <property type="protein sequence ID" value="MFC3166772.1"/>
    <property type="molecule type" value="Genomic_DNA"/>
</dbReference>
<evidence type="ECO:0000256" key="1">
    <source>
        <dbReference type="ARBA" id="ARBA00008270"/>
    </source>
</evidence>